<dbReference type="GeneID" id="41842166"/>
<protein>
    <submittedName>
        <fullName evidence="3">Uncharacterized protein</fullName>
    </submittedName>
</protein>
<feature type="compositionally biased region" description="Gly residues" evidence="1">
    <location>
        <begin position="19"/>
        <end position="33"/>
    </location>
</feature>
<keyword evidence="4" id="KW-1185">Reference proteome</keyword>
<dbReference type="KEGG" id="dni:HX89_14190"/>
<reference evidence="3 4" key="1">
    <citation type="submission" date="2014-07" db="EMBL/GenBank/DDBJ databases">
        <title>Genome Sequencing of Dermacoccus nishinomiyaensis.</title>
        <authorList>
            <person name="Hong K.W."/>
            <person name="Chan K.G."/>
        </authorList>
    </citation>
    <scope>NUCLEOTIDE SEQUENCE [LARGE SCALE GENOMIC DNA]</scope>
    <source>
        <strain evidence="3 4">M25</strain>
    </source>
</reference>
<feature type="compositionally biased region" description="Polar residues" evidence="1">
    <location>
        <begin position="52"/>
        <end position="62"/>
    </location>
</feature>
<dbReference type="RefSeq" id="WP_038566027.1">
    <property type="nucleotide sequence ID" value="NZ_CP008889.1"/>
</dbReference>
<dbReference type="HOGENOM" id="CLU_2896653_0_0_11"/>
<dbReference type="AlphaFoldDB" id="A0A075JKJ3"/>
<dbReference type="EMBL" id="CP008889">
    <property type="protein sequence ID" value="AIF41862.1"/>
    <property type="molecule type" value="Genomic_DNA"/>
</dbReference>
<evidence type="ECO:0000313" key="2">
    <source>
        <dbReference type="EMBL" id="AIF39657.1"/>
    </source>
</evidence>
<gene>
    <name evidence="2" type="ORF">HX89_00050</name>
    <name evidence="3" type="ORF">HX89_14190</name>
</gene>
<evidence type="ECO:0000313" key="3">
    <source>
        <dbReference type="EMBL" id="AIF41862.1"/>
    </source>
</evidence>
<organism evidence="3 4">
    <name type="scientific">Dermacoccus nishinomiyaensis</name>
    <dbReference type="NCBI Taxonomy" id="1274"/>
    <lineage>
        <taxon>Bacteria</taxon>
        <taxon>Bacillati</taxon>
        <taxon>Actinomycetota</taxon>
        <taxon>Actinomycetes</taxon>
        <taxon>Micrococcales</taxon>
        <taxon>Dermacoccaceae</taxon>
        <taxon>Dermacoccus</taxon>
    </lineage>
</organism>
<name>A0A075JKJ3_9MICO</name>
<accession>A0A075JKJ3</accession>
<dbReference type="Proteomes" id="UP000027986">
    <property type="component" value="Chromosome"/>
</dbReference>
<feature type="compositionally biased region" description="Basic and acidic residues" evidence="1">
    <location>
        <begin position="1"/>
        <end position="17"/>
    </location>
</feature>
<dbReference type="EMBL" id="CP008889">
    <property type="protein sequence ID" value="AIF39657.1"/>
    <property type="molecule type" value="Genomic_DNA"/>
</dbReference>
<dbReference type="STRING" id="1274.HX89_00050"/>
<proteinExistence type="predicted"/>
<feature type="region of interest" description="Disordered" evidence="1">
    <location>
        <begin position="1"/>
        <end position="62"/>
    </location>
</feature>
<dbReference type="KEGG" id="dni:HX89_00050"/>
<evidence type="ECO:0000313" key="4">
    <source>
        <dbReference type="Proteomes" id="UP000027986"/>
    </source>
</evidence>
<evidence type="ECO:0000256" key="1">
    <source>
        <dbReference type="SAM" id="MobiDB-lite"/>
    </source>
</evidence>
<sequence length="62" mass="6203">MTREDIHEAAKNDDADGQKPGGAGEVSEGGSGFGTDSETNVNGADAVPDKTTGGTSPRTPNQ</sequence>